<keyword evidence="3" id="KW-0449">Lipoprotein</keyword>
<keyword evidence="6" id="KW-1015">Disulfide bond</keyword>
<dbReference type="Pfam" id="PF07983">
    <property type="entry name" value="X8"/>
    <property type="match status" value="1"/>
</dbReference>
<protein>
    <recommendedName>
        <fullName evidence="10">X8 domain-containing protein</fullName>
    </recommendedName>
</protein>
<evidence type="ECO:0000256" key="5">
    <source>
        <dbReference type="ARBA" id="ARBA00023136"/>
    </source>
</evidence>
<evidence type="ECO:0000259" key="10">
    <source>
        <dbReference type="SMART" id="SM00768"/>
    </source>
</evidence>
<evidence type="ECO:0000256" key="3">
    <source>
        <dbReference type="ARBA" id="ARBA00022622"/>
    </source>
</evidence>
<gene>
    <name evidence="11" type="ORF">OsJ_16128</name>
</gene>
<keyword evidence="3" id="KW-0336">GPI-anchor</keyword>
<evidence type="ECO:0000256" key="9">
    <source>
        <dbReference type="SAM" id="SignalP"/>
    </source>
</evidence>
<dbReference type="Gene3D" id="1.20.58.1040">
    <property type="match status" value="1"/>
</dbReference>
<accession>A3AXB6</accession>
<dbReference type="AlphaFoldDB" id="A3AXB6"/>
<keyword evidence="4 9" id="KW-0732">Signal</keyword>
<name>A3AXB6_ORYSJ</name>
<reference evidence="11" key="2">
    <citation type="submission" date="2008-12" db="EMBL/GenBank/DDBJ databases">
        <title>Improved gene annotation of the rice (Oryza sativa) genomes.</title>
        <authorList>
            <person name="Wang J."/>
            <person name="Li R."/>
            <person name="Fan W."/>
            <person name="Huang Q."/>
            <person name="Zhang J."/>
            <person name="Zhou Y."/>
            <person name="Hu Y."/>
            <person name="Zi S."/>
            <person name="Li J."/>
            <person name="Ni P."/>
            <person name="Zheng H."/>
            <person name="Zhang Y."/>
            <person name="Zhao M."/>
            <person name="Hao Q."/>
            <person name="McDermott J."/>
            <person name="Samudrala R."/>
            <person name="Kristiansen K."/>
            <person name="Wong G.K.-S."/>
        </authorList>
    </citation>
    <scope>NUCLEOTIDE SEQUENCE</scope>
</reference>
<feature type="region of interest" description="Disordered" evidence="8">
    <location>
        <begin position="57"/>
        <end position="227"/>
    </location>
</feature>
<reference evidence="11" key="1">
    <citation type="journal article" date="2005" name="PLoS Biol.">
        <title>The genomes of Oryza sativa: a history of duplications.</title>
        <authorList>
            <person name="Yu J."/>
            <person name="Wang J."/>
            <person name="Lin W."/>
            <person name="Li S."/>
            <person name="Li H."/>
            <person name="Zhou J."/>
            <person name="Ni P."/>
            <person name="Dong W."/>
            <person name="Hu S."/>
            <person name="Zeng C."/>
            <person name="Zhang J."/>
            <person name="Zhang Y."/>
            <person name="Li R."/>
            <person name="Xu Z."/>
            <person name="Li S."/>
            <person name="Li X."/>
            <person name="Zheng H."/>
            <person name="Cong L."/>
            <person name="Lin L."/>
            <person name="Yin J."/>
            <person name="Geng J."/>
            <person name="Li G."/>
            <person name="Shi J."/>
            <person name="Liu J."/>
            <person name="Lv H."/>
            <person name="Li J."/>
            <person name="Wang J."/>
            <person name="Deng Y."/>
            <person name="Ran L."/>
            <person name="Shi X."/>
            <person name="Wang X."/>
            <person name="Wu Q."/>
            <person name="Li C."/>
            <person name="Ren X."/>
            <person name="Wang J."/>
            <person name="Wang X."/>
            <person name="Li D."/>
            <person name="Liu D."/>
            <person name="Zhang X."/>
            <person name="Ji Z."/>
            <person name="Zhao W."/>
            <person name="Sun Y."/>
            <person name="Zhang Z."/>
            <person name="Bao J."/>
            <person name="Han Y."/>
            <person name="Dong L."/>
            <person name="Ji J."/>
            <person name="Chen P."/>
            <person name="Wu S."/>
            <person name="Liu J."/>
            <person name="Xiao Y."/>
            <person name="Bu D."/>
            <person name="Tan J."/>
            <person name="Yang L."/>
            <person name="Ye C."/>
            <person name="Zhang J."/>
            <person name="Xu J."/>
            <person name="Zhou Y."/>
            <person name="Yu Y."/>
            <person name="Zhang B."/>
            <person name="Zhuang S."/>
            <person name="Wei H."/>
            <person name="Liu B."/>
            <person name="Lei M."/>
            <person name="Yu H."/>
            <person name="Li Y."/>
            <person name="Xu H."/>
            <person name="Wei S."/>
            <person name="He X."/>
            <person name="Fang L."/>
            <person name="Zhang Z."/>
            <person name="Zhang Y."/>
            <person name="Huang X."/>
            <person name="Su Z."/>
            <person name="Tong W."/>
            <person name="Li J."/>
            <person name="Tong Z."/>
            <person name="Li S."/>
            <person name="Ye J."/>
            <person name="Wang L."/>
            <person name="Fang L."/>
            <person name="Lei T."/>
            <person name="Chen C."/>
            <person name="Chen H."/>
            <person name="Xu Z."/>
            <person name="Li H."/>
            <person name="Huang H."/>
            <person name="Zhang F."/>
            <person name="Xu H."/>
            <person name="Li N."/>
            <person name="Zhao C."/>
            <person name="Li S."/>
            <person name="Dong L."/>
            <person name="Huang Y."/>
            <person name="Li L."/>
            <person name="Xi Y."/>
            <person name="Qi Q."/>
            <person name="Li W."/>
            <person name="Zhang B."/>
            <person name="Hu W."/>
            <person name="Zhang Y."/>
            <person name="Tian X."/>
            <person name="Jiao Y."/>
            <person name="Liang X."/>
            <person name="Jin J."/>
            <person name="Gao L."/>
            <person name="Zheng W."/>
            <person name="Hao B."/>
            <person name="Liu S."/>
            <person name="Wang W."/>
            <person name="Yuan L."/>
            <person name="Cao M."/>
            <person name="McDermott J."/>
            <person name="Samudrala R."/>
            <person name="Wang J."/>
            <person name="Wong G.K."/>
            <person name="Yang H."/>
        </authorList>
    </citation>
    <scope>NUCLEOTIDE SEQUENCE [LARGE SCALE GENOMIC DNA]</scope>
</reference>
<sequence length="479" mass="47369">MARKNRDGRVAVWLMMVFLLLSGSYQCEARALMRRSRRNTLLNALYKLNFIRTVEPMQLPSSSPSPAKPDGDAASLADATGDGSSSPYCVNPPNAPPSSSTPTTTPTPTPPFASTPFAPDDQPPPLPPIGGFTPPSFEPSPPASSTPGFTPSTPGSAPPSPIFVVPSPPETGPGGGGLGGGSGGEGGGGVGGGSGGEGGGGGGGESSDEAKQEEHAAERAVQAQLHQDGGADAAAFFVSFSGEAGRRRVEAFADATGDGSSSPYCVNPSERAPVVLHPDNDTDADTSLRLDAVRPGRPAPAAAPHGGLHATVVRAEPACVVHAWLHPEHAWVVGLAAAGSGGEGGGRGGSSRGGGSNGGGGSSGGGGNSGGGGGGGGFLPPIVYPPPLAPPAAPGAGEALWCVAKPTVPDPIMQEAMDYACGSGAECGSIQPSGACYTPDTVLAHASYAFNSYWQMTKAAGGTCDFGGTATIVTRDPSK</sequence>
<evidence type="ECO:0000256" key="7">
    <source>
        <dbReference type="ARBA" id="ARBA00023180"/>
    </source>
</evidence>
<dbReference type="FunFam" id="1.20.58.1040:FF:000001">
    <property type="entry name" value="Glucan endo-1,3-beta-glucosidase 4"/>
    <property type="match status" value="1"/>
</dbReference>
<feature type="compositionally biased region" description="Basic and acidic residues" evidence="8">
    <location>
        <begin position="208"/>
        <end position="218"/>
    </location>
</feature>
<feature type="domain" description="X8" evidence="10">
    <location>
        <begin position="400"/>
        <end position="478"/>
    </location>
</feature>
<keyword evidence="2" id="KW-1003">Cell membrane</keyword>
<keyword evidence="5" id="KW-0472">Membrane</keyword>
<dbReference type="PANTHER" id="PTHR31044">
    <property type="entry name" value="BETA-1,3 GLUCANASE"/>
    <property type="match status" value="1"/>
</dbReference>
<feature type="compositionally biased region" description="Gly residues" evidence="8">
    <location>
        <begin position="172"/>
        <end position="205"/>
    </location>
</feature>
<dbReference type="Proteomes" id="UP000007752">
    <property type="component" value="Chromosome 4"/>
</dbReference>
<dbReference type="InterPro" id="IPR044788">
    <property type="entry name" value="X8_dom_prot"/>
</dbReference>
<evidence type="ECO:0000256" key="2">
    <source>
        <dbReference type="ARBA" id="ARBA00022475"/>
    </source>
</evidence>
<feature type="compositionally biased region" description="Pro residues" evidence="8">
    <location>
        <begin position="156"/>
        <end position="171"/>
    </location>
</feature>
<dbReference type="PANTHER" id="PTHR31044:SF28">
    <property type="entry name" value="CARBOHYDRATE-BINDING X8 DOMAIN SUPERFAMILY PROTEIN"/>
    <property type="match status" value="1"/>
</dbReference>
<feature type="region of interest" description="Disordered" evidence="8">
    <location>
        <begin position="340"/>
        <end position="374"/>
    </location>
</feature>
<proteinExistence type="predicted"/>
<evidence type="ECO:0000256" key="1">
    <source>
        <dbReference type="ARBA" id="ARBA00004609"/>
    </source>
</evidence>
<feature type="signal peptide" evidence="9">
    <location>
        <begin position="1"/>
        <end position="29"/>
    </location>
</feature>
<evidence type="ECO:0000256" key="4">
    <source>
        <dbReference type="ARBA" id="ARBA00022729"/>
    </source>
</evidence>
<evidence type="ECO:0000256" key="8">
    <source>
        <dbReference type="SAM" id="MobiDB-lite"/>
    </source>
</evidence>
<evidence type="ECO:0000256" key="6">
    <source>
        <dbReference type="ARBA" id="ARBA00023157"/>
    </source>
</evidence>
<dbReference type="GO" id="GO:0009506">
    <property type="term" value="C:plasmodesma"/>
    <property type="evidence" value="ECO:0007669"/>
    <property type="project" value="UniProtKB-ARBA"/>
</dbReference>
<comment type="subcellular location">
    <subcellularLocation>
        <location evidence="1">Cell membrane</location>
        <topology evidence="1">Lipid-anchor</topology>
        <topology evidence="1">GPI-anchor</topology>
    </subcellularLocation>
</comment>
<dbReference type="GO" id="GO:0005886">
    <property type="term" value="C:plasma membrane"/>
    <property type="evidence" value="ECO:0007669"/>
    <property type="project" value="UniProtKB-SubCell"/>
</dbReference>
<dbReference type="InterPro" id="IPR012946">
    <property type="entry name" value="X8"/>
</dbReference>
<evidence type="ECO:0000313" key="11">
    <source>
        <dbReference type="EMBL" id="EAZ31955.1"/>
    </source>
</evidence>
<organism evidence="11">
    <name type="scientific">Oryza sativa subsp. japonica</name>
    <name type="common">Rice</name>
    <dbReference type="NCBI Taxonomy" id="39947"/>
    <lineage>
        <taxon>Eukaryota</taxon>
        <taxon>Viridiplantae</taxon>
        <taxon>Streptophyta</taxon>
        <taxon>Embryophyta</taxon>
        <taxon>Tracheophyta</taxon>
        <taxon>Spermatophyta</taxon>
        <taxon>Magnoliopsida</taxon>
        <taxon>Liliopsida</taxon>
        <taxon>Poales</taxon>
        <taxon>Poaceae</taxon>
        <taxon>BOP clade</taxon>
        <taxon>Oryzoideae</taxon>
        <taxon>Oryzeae</taxon>
        <taxon>Oryzinae</taxon>
        <taxon>Oryza</taxon>
        <taxon>Oryza sativa</taxon>
    </lineage>
</organism>
<dbReference type="SMART" id="SM00768">
    <property type="entry name" value="X8"/>
    <property type="match status" value="1"/>
</dbReference>
<dbReference type="EMBL" id="CM000141">
    <property type="protein sequence ID" value="EAZ31955.1"/>
    <property type="molecule type" value="Genomic_DNA"/>
</dbReference>
<feature type="chain" id="PRO_5002651593" description="X8 domain-containing protein" evidence="9">
    <location>
        <begin position="30"/>
        <end position="479"/>
    </location>
</feature>
<feature type="compositionally biased region" description="Low complexity" evidence="8">
    <location>
        <begin position="145"/>
        <end position="155"/>
    </location>
</feature>
<dbReference type="GO" id="GO:0098552">
    <property type="term" value="C:side of membrane"/>
    <property type="evidence" value="ECO:0007669"/>
    <property type="project" value="UniProtKB-KW"/>
</dbReference>
<keyword evidence="7" id="KW-0325">Glycoprotein</keyword>